<dbReference type="InterPro" id="IPR008567">
    <property type="entry name" value="BKACE"/>
</dbReference>
<dbReference type="RefSeq" id="WP_109685253.1">
    <property type="nucleotide sequence ID" value="NZ_QGDN01000001.1"/>
</dbReference>
<reference evidence="2" key="1">
    <citation type="submission" date="2016-10" db="EMBL/GenBank/DDBJ databases">
        <authorList>
            <person name="Varghese N."/>
            <person name="Submissions S."/>
        </authorList>
    </citation>
    <scope>NUCLEOTIDE SEQUENCE [LARGE SCALE GENOMIC DNA]</scope>
    <source>
        <strain evidence="2">DSM 22951</strain>
    </source>
</reference>
<dbReference type="PANTHER" id="PTHR37418">
    <property type="entry name" value="3-KETO-5-AMINOHEXANOATE CLEAVAGE ENZYME-RELATED"/>
    <property type="match status" value="1"/>
</dbReference>
<dbReference type="Gene3D" id="3.20.20.70">
    <property type="entry name" value="Aldolase class I"/>
    <property type="match status" value="1"/>
</dbReference>
<dbReference type="Proteomes" id="UP000250028">
    <property type="component" value="Unassembled WGS sequence"/>
</dbReference>
<dbReference type="Pfam" id="PF05853">
    <property type="entry name" value="BKACE"/>
    <property type="match status" value="1"/>
</dbReference>
<proteinExistence type="predicted"/>
<gene>
    <name evidence="1" type="ORF">SAMN04489750_1888</name>
</gene>
<protein>
    <submittedName>
        <fullName evidence="1">Uncharacterized conserved protein, DUF849 family</fullName>
    </submittedName>
</protein>
<dbReference type="PANTHER" id="PTHR37418:SF1">
    <property type="entry name" value="3-KETO-5-AMINOHEXANOATE CLEAVAGE PROTEIN"/>
    <property type="match status" value="1"/>
</dbReference>
<name>A0A2Y8ZRN5_9MICO</name>
<dbReference type="GO" id="GO:0043720">
    <property type="term" value="F:3-keto-5-aminohexanoate cleavage activity"/>
    <property type="evidence" value="ECO:0007669"/>
    <property type="project" value="InterPro"/>
</dbReference>
<organism evidence="1 2">
    <name type="scientific">Branchiibius hedensis</name>
    <dbReference type="NCBI Taxonomy" id="672460"/>
    <lineage>
        <taxon>Bacteria</taxon>
        <taxon>Bacillati</taxon>
        <taxon>Actinomycetota</taxon>
        <taxon>Actinomycetes</taxon>
        <taxon>Micrococcales</taxon>
        <taxon>Dermacoccaceae</taxon>
        <taxon>Branchiibius</taxon>
    </lineage>
</organism>
<accession>A0A2Y8ZRN5</accession>
<sequence length="239" mass="25879">MLKACLNGPRLPHEHWKLPVTLDQLAQSARESVAAGAEALHVHAKDRRGHDTLAPDVVDATVAALREAVPDTAIGVTTGAWTSDDPLDREQQVAQWSVLPDFVSVNWHEVRSVPLAEQLLERGVGIEPGLWTPKAVAQWQDWPHRNQCVRVLLEIVADLPAAAALAAAQGLIDAIGDDPGVPVLLHGEERAAWPVLELAIQRGYDVRIGLEDTLEMPDGTRAFDNAALVRTVKDMLAAS</sequence>
<keyword evidence="2" id="KW-1185">Reference proteome</keyword>
<dbReference type="EMBL" id="UESZ01000001">
    <property type="protein sequence ID" value="SSA34564.1"/>
    <property type="molecule type" value="Genomic_DNA"/>
</dbReference>
<dbReference type="AlphaFoldDB" id="A0A2Y8ZRN5"/>
<dbReference type="InterPro" id="IPR013785">
    <property type="entry name" value="Aldolase_TIM"/>
</dbReference>
<dbReference type="OrthoDB" id="3424160at2"/>
<evidence type="ECO:0000313" key="2">
    <source>
        <dbReference type="Proteomes" id="UP000250028"/>
    </source>
</evidence>
<evidence type="ECO:0000313" key="1">
    <source>
        <dbReference type="EMBL" id="SSA34564.1"/>
    </source>
</evidence>